<dbReference type="Ensembl" id="ENSDCDT00010000133.1">
    <property type="protein sequence ID" value="ENSDCDP00010000129.1"/>
    <property type="gene ID" value="ENSDCDG00010000063.1"/>
</dbReference>
<evidence type="ECO:0000313" key="4">
    <source>
        <dbReference type="Ensembl" id="ENSDCDP00010000129.1"/>
    </source>
</evidence>
<dbReference type="SUPFAM" id="SSF49265">
    <property type="entry name" value="Fibronectin type III"/>
    <property type="match status" value="8"/>
</dbReference>
<dbReference type="Gene3D" id="2.60.40.10">
    <property type="entry name" value="Immunoglobulins"/>
    <property type="match status" value="13"/>
</dbReference>
<gene>
    <name evidence="4" type="primary">LOC114792914</name>
</gene>
<dbReference type="InterPro" id="IPR036116">
    <property type="entry name" value="FN3_sf"/>
</dbReference>
<reference evidence="4 5" key="1">
    <citation type="submission" date="2020-06" db="EMBL/GenBank/DDBJ databases">
        <authorList>
            <consortium name="Wellcome Sanger Institute Data Sharing"/>
        </authorList>
    </citation>
    <scope>NUCLEOTIDE SEQUENCE [LARGE SCALE GENOMIC DNA]</scope>
</reference>
<feature type="region of interest" description="Disordered" evidence="2">
    <location>
        <begin position="941"/>
        <end position="961"/>
    </location>
</feature>
<feature type="compositionally biased region" description="Polar residues" evidence="2">
    <location>
        <begin position="946"/>
        <end position="961"/>
    </location>
</feature>
<dbReference type="Proteomes" id="UP000694580">
    <property type="component" value="Chromosome 1"/>
</dbReference>
<feature type="domain" description="Fibronectin type-III" evidence="3">
    <location>
        <begin position="1051"/>
        <end position="1140"/>
    </location>
</feature>
<feature type="domain" description="Fibronectin type-III" evidence="3">
    <location>
        <begin position="688"/>
        <end position="777"/>
    </location>
</feature>
<reference evidence="4" key="2">
    <citation type="submission" date="2025-08" db="UniProtKB">
        <authorList>
            <consortium name="Ensembl"/>
        </authorList>
    </citation>
    <scope>IDENTIFICATION</scope>
</reference>
<dbReference type="AlphaFoldDB" id="A0AAY3ZUT5"/>
<sequence>MSQLGDGRCGAVAETSDHDSASLLHESEPLSLRHKRTSENKNDSGPVGYFCQCQNQSSRDIPLPEDGNLRVVSVSATSAKISWTLPHGMDQIPHSFLIIYWSKESKIESISTDSSSTEIRELKPDMDYNVILWSEIKQGGRRDLADVKFHTDVPAPENLTVVSVSATSAKISWIPPHGMDQIPHSFLISYWSKESKIESISTDSSSTEITELKPDTPYTLTVCTEVKHGGRSRPATVTFNTGRVPPPENLSVEVNSPLVLVRWSKPPGVDQVSYLLSYSSEGEEEQTISTESLHHSLHDVRFCTEYNIRVCTVLNNLHHSKPVYKNFRKNVPAPEKVTVVSVSPTSAMISWIPPHGMDQIPHSFLISYWSKESKIESISTESSSTEITELKPDTPYTLTVCTEVKHGGRSQETSTNIHTSRVPAPENLSVDVNSPSVSVRWSKPPGVDQISYLLSYSSEGEEEQTISTDSLHNSLHDLWFCTEYKIRVCTVLNNLHRSKPIEKIFRKTVPAPEKVTVVSVSATSAKINWILPRGMDQIPHSFLISYWSKESKIESISTDSYSTEITELKPDTPYTLTVWTEVKHGGRSQSSSKIFRTGQVPAPDNLFVEANLTLVLVTWSKPPGVDQVSYLLSYSSEGEEQTISTESLHHSLHDLRFCTEYNIRVCTVLNNLHHSKPVEKTFSKTVPAPEMLTVVSVSSTSAKISWIPPHGMDQIPHSFLISYWSKESKIESISTDSSSTEITELKPDTPYTLTVCTEVKHGGRSQETSTNIHTTPTMPENLTVSSVSATSAKLTWSLPSSWGENNQYSFLISYHSEESGTNQSSTGDNSTEITGLTPYTEYTVSVRTVKKHGVQSSPASSRFHTVLPAPEKVTVVSVSATSAKISWILPHGMDQIPHSFLISYWSKESKIESISTDSSRTDITELKPDTPYTLTVCTEVKHGGRSQETSTNIHTTPTMPENLTVSSVSATSAKLTWSLPSSWGENNQYSFLISYHSEESGTNQSSTGDNSTEITGLTPYTEYTVSVRTVKKHGVQSSPASSRFHTVLPAPEKVTVVSVSPTSAKISWIPPHGMDQIPHSFLISYWSKESKIESISTDSCRTDITDLKPDTPYTLTVCTEVKHGGRSQETSTNIHTTVPAPEMLTVVSVSSTSAKISWIPPHGMDQIPHSFLISYWSKESKIESISIDSYWTEITELN</sequence>
<feature type="domain" description="Fibronectin type-III" evidence="3">
    <location>
        <begin position="333"/>
        <end position="425"/>
    </location>
</feature>
<dbReference type="PROSITE" id="PS50853">
    <property type="entry name" value="FN3"/>
    <property type="match status" value="9"/>
</dbReference>
<proteinExistence type="predicted"/>
<feature type="compositionally biased region" description="Basic and acidic residues" evidence="2">
    <location>
        <begin position="15"/>
        <end position="28"/>
    </location>
</feature>
<dbReference type="Pfam" id="PF00041">
    <property type="entry name" value="fn3"/>
    <property type="match status" value="12"/>
</dbReference>
<dbReference type="CDD" id="cd00063">
    <property type="entry name" value="FN3"/>
    <property type="match status" value="11"/>
</dbReference>
<feature type="domain" description="Fibronectin type-III" evidence="3">
    <location>
        <begin position="65"/>
        <end position="154"/>
    </location>
</feature>
<feature type="compositionally biased region" description="Polar residues" evidence="2">
    <location>
        <begin position="765"/>
        <end position="780"/>
    </location>
</feature>
<evidence type="ECO:0000259" key="3">
    <source>
        <dbReference type="PROSITE" id="PS50853"/>
    </source>
</evidence>
<feature type="region of interest" description="Disordered" evidence="2">
    <location>
        <begin position="1"/>
        <end position="46"/>
    </location>
</feature>
<feature type="domain" description="Fibronectin type-III" evidence="3">
    <location>
        <begin position="870"/>
        <end position="958"/>
    </location>
</feature>
<feature type="domain" description="Fibronectin type-III" evidence="3">
    <location>
        <begin position="959"/>
        <end position="1050"/>
    </location>
</feature>
<protein>
    <recommendedName>
        <fullName evidence="3">Fibronectin type-III domain-containing protein</fullName>
    </recommendedName>
</protein>
<dbReference type="PANTHER" id="PTHR46708:SF2">
    <property type="entry name" value="FIBRONECTIN TYPE-III DOMAIN-CONTAINING PROTEIN"/>
    <property type="match status" value="1"/>
</dbReference>
<dbReference type="InterPro" id="IPR013783">
    <property type="entry name" value="Ig-like_fold"/>
</dbReference>
<keyword evidence="1" id="KW-0677">Repeat</keyword>
<name>A0AAY3ZUT5_9TELE</name>
<feature type="region of interest" description="Disordered" evidence="2">
    <location>
        <begin position="760"/>
        <end position="780"/>
    </location>
</feature>
<evidence type="ECO:0000313" key="5">
    <source>
        <dbReference type="Proteomes" id="UP000694580"/>
    </source>
</evidence>
<accession>A0AAY3ZUT5</accession>
<dbReference type="InterPro" id="IPR003961">
    <property type="entry name" value="FN3_dom"/>
</dbReference>
<reference evidence="4" key="3">
    <citation type="submission" date="2025-09" db="UniProtKB">
        <authorList>
            <consortium name="Ensembl"/>
        </authorList>
    </citation>
    <scope>IDENTIFICATION</scope>
</reference>
<feature type="domain" description="Fibronectin type-III" evidence="3">
    <location>
        <begin position="511"/>
        <end position="603"/>
    </location>
</feature>
<keyword evidence="5" id="KW-1185">Reference proteome</keyword>
<dbReference type="SMART" id="SM00060">
    <property type="entry name" value="FN3"/>
    <property type="match status" value="12"/>
</dbReference>
<feature type="domain" description="Fibronectin type-III" evidence="3">
    <location>
        <begin position="778"/>
        <end position="869"/>
    </location>
</feature>
<dbReference type="GeneTree" id="ENSGT00940000156870"/>
<feature type="domain" description="Fibronectin type-III" evidence="3">
    <location>
        <begin position="155"/>
        <end position="247"/>
    </location>
</feature>
<dbReference type="InterPro" id="IPR050991">
    <property type="entry name" value="ECM_Regulatory_Proteins"/>
</dbReference>
<evidence type="ECO:0000256" key="2">
    <source>
        <dbReference type="SAM" id="MobiDB-lite"/>
    </source>
</evidence>
<organism evidence="4 5">
    <name type="scientific">Denticeps clupeoides</name>
    <name type="common">denticle herring</name>
    <dbReference type="NCBI Taxonomy" id="299321"/>
    <lineage>
        <taxon>Eukaryota</taxon>
        <taxon>Metazoa</taxon>
        <taxon>Chordata</taxon>
        <taxon>Craniata</taxon>
        <taxon>Vertebrata</taxon>
        <taxon>Euteleostomi</taxon>
        <taxon>Actinopterygii</taxon>
        <taxon>Neopterygii</taxon>
        <taxon>Teleostei</taxon>
        <taxon>Clupei</taxon>
        <taxon>Clupeiformes</taxon>
        <taxon>Denticipitoidei</taxon>
        <taxon>Denticipitidae</taxon>
        <taxon>Denticeps</taxon>
    </lineage>
</organism>
<evidence type="ECO:0000256" key="1">
    <source>
        <dbReference type="ARBA" id="ARBA00022737"/>
    </source>
</evidence>
<dbReference type="PANTHER" id="PTHR46708">
    <property type="entry name" value="TENASCIN"/>
    <property type="match status" value="1"/>
</dbReference>